<comment type="caution">
    <text evidence="13">The sequence shown here is derived from an EMBL/GenBank/DDBJ whole genome shotgun (WGS) entry which is preliminary data.</text>
</comment>
<dbReference type="CDD" id="cd00371">
    <property type="entry name" value="HMA"/>
    <property type="match status" value="1"/>
</dbReference>
<dbReference type="GO" id="GO:0005524">
    <property type="term" value="F:ATP binding"/>
    <property type="evidence" value="ECO:0007669"/>
    <property type="project" value="UniProtKB-KW"/>
</dbReference>
<dbReference type="NCBIfam" id="TIGR01494">
    <property type="entry name" value="ATPase_P-type"/>
    <property type="match status" value="2"/>
</dbReference>
<feature type="transmembrane region" description="Helical" evidence="11">
    <location>
        <begin position="787"/>
        <end position="804"/>
    </location>
</feature>
<keyword evidence="5" id="KW-0547">Nucleotide-binding</keyword>
<dbReference type="PROSITE" id="PS01229">
    <property type="entry name" value="COF_2"/>
    <property type="match status" value="1"/>
</dbReference>
<keyword evidence="7" id="KW-1278">Translocase</keyword>
<name>A0ABD5QFA3_9EURY</name>
<keyword evidence="9 11" id="KW-0472">Membrane</keyword>
<dbReference type="Gene3D" id="2.70.150.10">
    <property type="entry name" value="Calcium-transporting ATPase, cytoplasmic transduction domain A"/>
    <property type="match status" value="1"/>
</dbReference>
<evidence type="ECO:0000256" key="11">
    <source>
        <dbReference type="SAM" id="Phobius"/>
    </source>
</evidence>
<dbReference type="InterPro" id="IPR001757">
    <property type="entry name" value="P_typ_ATPase"/>
</dbReference>
<feature type="transmembrane region" description="Helical" evidence="11">
    <location>
        <begin position="219"/>
        <end position="242"/>
    </location>
</feature>
<evidence type="ECO:0000256" key="10">
    <source>
        <dbReference type="SAM" id="MobiDB-lite"/>
    </source>
</evidence>
<dbReference type="SUPFAM" id="SSF81660">
    <property type="entry name" value="Metal cation-transporting ATPase, ATP-binding domain N"/>
    <property type="match status" value="1"/>
</dbReference>
<feature type="transmembrane region" description="Helical" evidence="11">
    <location>
        <begin position="263"/>
        <end position="281"/>
    </location>
</feature>
<feature type="transmembrane region" description="Helical" evidence="11">
    <location>
        <begin position="438"/>
        <end position="460"/>
    </location>
</feature>
<dbReference type="SUPFAM" id="SSF56784">
    <property type="entry name" value="HAD-like"/>
    <property type="match status" value="1"/>
</dbReference>
<dbReference type="GO" id="GO:0012505">
    <property type="term" value="C:endomembrane system"/>
    <property type="evidence" value="ECO:0007669"/>
    <property type="project" value="UniProtKB-SubCell"/>
</dbReference>
<dbReference type="InterPro" id="IPR008250">
    <property type="entry name" value="ATPase_P-typ_transduc_dom_A_sf"/>
</dbReference>
<dbReference type="PROSITE" id="PS00154">
    <property type="entry name" value="ATPASE_E1_E2"/>
    <property type="match status" value="1"/>
</dbReference>
<dbReference type="InterPro" id="IPR018303">
    <property type="entry name" value="ATPase_P-typ_P_site"/>
</dbReference>
<dbReference type="SFLD" id="SFLDF00027">
    <property type="entry name" value="p-type_atpase"/>
    <property type="match status" value="1"/>
</dbReference>
<dbReference type="InterPro" id="IPR044492">
    <property type="entry name" value="P_typ_ATPase_HD_dom"/>
</dbReference>
<evidence type="ECO:0000256" key="7">
    <source>
        <dbReference type="ARBA" id="ARBA00022967"/>
    </source>
</evidence>
<evidence type="ECO:0000313" key="13">
    <source>
        <dbReference type="EMBL" id="MFC4988403.1"/>
    </source>
</evidence>
<dbReference type="InterPro" id="IPR023214">
    <property type="entry name" value="HAD_sf"/>
</dbReference>
<dbReference type="EMBL" id="JBHSJG010000036">
    <property type="protein sequence ID" value="MFC4988403.1"/>
    <property type="molecule type" value="Genomic_DNA"/>
</dbReference>
<dbReference type="RefSeq" id="WP_224827205.1">
    <property type="nucleotide sequence ID" value="NZ_JAIVEF010000001.1"/>
</dbReference>
<evidence type="ECO:0000256" key="5">
    <source>
        <dbReference type="ARBA" id="ARBA00022741"/>
    </source>
</evidence>
<dbReference type="InterPro" id="IPR036163">
    <property type="entry name" value="HMA_dom_sf"/>
</dbReference>
<dbReference type="PROSITE" id="PS50846">
    <property type="entry name" value="HMA_2"/>
    <property type="match status" value="1"/>
</dbReference>
<feature type="transmembrane region" description="Helical" evidence="11">
    <location>
        <begin position="176"/>
        <end position="199"/>
    </location>
</feature>
<keyword evidence="14" id="KW-1185">Reference proteome</keyword>
<evidence type="ECO:0000259" key="12">
    <source>
        <dbReference type="PROSITE" id="PS50846"/>
    </source>
</evidence>
<dbReference type="Gene3D" id="3.30.70.100">
    <property type="match status" value="1"/>
</dbReference>
<dbReference type="GO" id="GO:0046872">
    <property type="term" value="F:metal ion binding"/>
    <property type="evidence" value="ECO:0007669"/>
    <property type="project" value="UniProtKB-KW"/>
</dbReference>
<feature type="region of interest" description="Disordered" evidence="10">
    <location>
        <begin position="145"/>
        <end position="164"/>
    </location>
</feature>
<dbReference type="InterPro" id="IPR006121">
    <property type="entry name" value="HMA_dom"/>
</dbReference>
<dbReference type="NCBIfam" id="TIGR01525">
    <property type="entry name" value="ATPase-IB_hvy"/>
    <property type="match status" value="1"/>
</dbReference>
<organism evidence="13 14">
    <name type="scientific">Saliphagus infecundisoli</name>
    <dbReference type="NCBI Taxonomy" id="1849069"/>
    <lineage>
        <taxon>Archaea</taxon>
        <taxon>Methanobacteriati</taxon>
        <taxon>Methanobacteriota</taxon>
        <taxon>Stenosarchaea group</taxon>
        <taxon>Halobacteria</taxon>
        <taxon>Halobacteriales</taxon>
        <taxon>Natrialbaceae</taxon>
        <taxon>Saliphagus</taxon>
    </lineage>
</organism>
<dbReference type="Proteomes" id="UP001595925">
    <property type="component" value="Unassembled WGS sequence"/>
</dbReference>
<feature type="transmembrane region" description="Helical" evidence="11">
    <location>
        <begin position="472"/>
        <end position="492"/>
    </location>
</feature>
<keyword evidence="3 11" id="KW-0812">Transmembrane</keyword>
<dbReference type="SUPFAM" id="SSF81653">
    <property type="entry name" value="Calcium ATPase, transduction domain A"/>
    <property type="match status" value="1"/>
</dbReference>
<evidence type="ECO:0000256" key="3">
    <source>
        <dbReference type="ARBA" id="ARBA00022692"/>
    </source>
</evidence>
<dbReference type="InterPro" id="IPR059000">
    <property type="entry name" value="ATPase_P-type_domA"/>
</dbReference>
<accession>A0ABD5QFA3</accession>
<feature type="region of interest" description="Disordered" evidence="10">
    <location>
        <begin position="47"/>
        <end position="71"/>
    </location>
</feature>
<keyword evidence="4" id="KW-0479">Metal-binding</keyword>
<reference evidence="13 14" key="1">
    <citation type="journal article" date="2019" name="Int. J. Syst. Evol. Microbiol.">
        <title>The Global Catalogue of Microorganisms (GCM) 10K type strain sequencing project: providing services to taxonomists for standard genome sequencing and annotation.</title>
        <authorList>
            <consortium name="The Broad Institute Genomics Platform"/>
            <consortium name="The Broad Institute Genome Sequencing Center for Infectious Disease"/>
            <person name="Wu L."/>
            <person name="Ma J."/>
        </authorList>
    </citation>
    <scope>NUCLEOTIDE SEQUENCE [LARGE SCALE GENOMIC DNA]</scope>
    <source>
        <strain evidence="13 14">CGMCC 1.15824</strain>
    </source>
</reference>
<dbReference type="Pfam" id="PF00403">
    <property type="entry name" value="HMA"/>
    <property type="match status" value="1"/>
</dbReference>
<evidence type="ECO:0000256" key="4">
    <source>
        <dbReference type="ARBA" id="ARBA00022723"/>
    </source>
</evidence>
<feature type="transmembrane region" description="Helical" evidence="11">
    <location>
        <begin position="287"/>
        <end position="305"/>
    </location>
</feature>
<dbReference type="Pfam" id="PF00702">
    <property type="entry name" value="Hydrolase"/>
    <property type="match status" value="1"/>
</dbReference>
<dbReference type="SFLD" id="SFLDG00002">
    <property type="entry name" value="C1.7:_P-type_atpase_like"/>
    <property type="match status" value="1"/>
</dbReference>
<dbReference type="PANTHER" id="PTHR43520">
    <property type="entry name" value="ATP7, ISOFORM B"/>
    <property type="match status" value="1"/>
</dbReference>
<dbReference type="AlphaFoldDB" id="A0ABD5QFA3"/>
<evidence type="ECO:0000313" key="14">
    <source>
        <dbReference type="Proteomes" id="UP001595925"/>
    </source>
</evidence>
<evidence type="ECO:0000256" key="8">
    <source>
        <dbReference type="ARBA" id="ARBA00022989"/>
    </source>
</evidence>
<dbReference type="Gene3D" id="3.40.50.1000">
    <property type="entry name" value="HAD superfamily/HAD-like"/>
    <property type="match status" value="1"/>
</dbReference>
<dbReference type="SFLD" id="SFLDS00003">
    <property type="entry name" value="Haloacid_Dehalogenase"/>
    <property type="match status" value="1"/>
</dbReference>
<gene>
    <name evidence="13" type="ORF">ACFPFO_11670</name>
</gene>
<evidence type="ECO:0000256" key="6">
    <source>
        <dbReference type="ARBA" id="ARBA00022840"/>
    </source>
</evidence>
<feature type="domain" description="HMA" evidence="12">
    <location>
        <begin position="75"/>
        <end position="141"/>
    </location>
</feature>
<keyword evidence="8 11" id="KW-1133">Transmembrane helix</keyword>
<sequence>MSGPDRDADASVDATCYLCGRTIPSSGVEDGERTFCSTGCLDVATTLGAPATTGEPNTDDSGDPDGDEGTREDLARTFLRIDGMHSATCEAFLESVAEGCEGVVDAEASYVTETMRVTHDPDRVSDAELRDAASTLGYTAYLRSEATEEGESAGATRRSREMTGMRKRRDDRLLELRYAAGLLFGAFLLLPYVAVLYPAHLASVTELALLSGFERSFRLNGAGGLMFLRLSLVLAGIVLLFTGLPVLRGAYVGLRMRRPNTDLLVATTVTAAFVYSTAAALLGRTDVFYDLAVVVAAAVTAATFYESSVKQRALEELTDLTVSQVEAARLYEPDGTTAEIPVEELEAGDRVLVRAGERVPVDGVVESECTVDEAIVTGESLPVGKEEGDDAVGGSVVTDGAAVVRAGPEATSSIDRITTALWSLQSGNHGVQRRADRLAARAVAVVASAAVLAGLVAAASGSGATNAALRSLTVLLVGSPWLIGFATPLSVATGIEEALRRGIVVFDETVLERLRGVDTVVFDKTGTLTTGEMEVVEADAPPGLLDAAAALEARASHPAAAAIVAAFGRNSDFHDGRGGDECGDDPTDRMSEFDTHLSGVEGVVDGTPVLVGDLDLFADRGWAIEEGIESRVAEARGFGRLPVVVGRDGAAEGLVVVGDEPREGWAGTIAGLGERGIEVVVLTGDDEAATEFFARHEDVAHVFAGVPPEGKTATVERLAGRVAMVGDGTNDAPALAAADLGLSLGGGTDLAADAADVAIADDDIGSVETAFDLASAARRRVRQNNRLALGYNAIAIPAAVAGVFNPLTAMFAAVVGGALVGANCLRDLADE</sequence>
<dbReference type="PRINTS" id="PR00119">
    <property type="entry name" value="CATATPASE"/>
</dbReference>
<keyword evidence="6" id="KW-0067">ATP-binding</keyword>
<proteinExistence type="inferred from homology"/>
<comment type="similarity">
    <text evidence="2">Belongs to the cation transport ATPase (P-type) (TC 3.A.3) family. Type IB subfamily.</text>
</comment>
<dbReference type="PANTHER" id="PTHR43520:SF8">
    <property type="entry name" value="P-TYPE CU(+) TRANSPORTER"/>
    <property type="match status" value="1"/>
</dbReference>
<dbReference type="Pfam" id="PF00122">
    <property type="entry name" value="E1-E2_ATPase"/>
    <property type="match status" value="1"/>
</dbReference>
<dbReference type="InterPro" id="IPR027256">
    <property type="entry name" value="P-typ_ATPase_IB"/>
</dbReference>
<comment type="subcellular location">
    <subcellularLocation>
        <location evidence="1">Endomembrane system</location>
        <topology evidence="1">Multi-pass membrane protein</topology>
    </subcellularLocation>
</comment>
<feature type="compositionally biased region" description="Acidic residues" evidence="10">
    <location>
        <begin position="57"/>
        <end position="67"/>
    </location>
</feature>
<protein>
    <submittedName>
        <fullName evidence="13">Heavy metal translocating P-type ATPase</fullName>
    </submittedName>
</protein>
<evidence type="ECO:0000256" key="1">
    <source>
        <dbReference type="ARBA" id="ARBA00004127"/>
    </source>
</evidence>
<evidence type="ECO:0000256" key="2">
    <source>
        <dbReference type="ARBA" id="ARBA00006024"/>
    </source>
</evidence>
<evidence type="ECO:0000256" key="9">
    <source>
        <dbReference type="ARBA" id="ARBA00023136"/>
    </source>
</evidence>
<dbReference type="Gene3D" id="3.40.1110.10">
    <property type="entry name" value="Calcium-transporting ATPase, cytoplasmic domain N"/>
    <property type="match status" value="1"/>
</dbReference>
<dbReference type="InterPro" id="IPR036412">
    <property type="entry name" value="HAD-like_sf"/>
</dbReference>
<dbReference type="SUPFAM" id="SSF55008">
    <property type="entry name" value="HMA, heavy metal-associated domain"/>
    <property type="match status" value="1"/>
</dbReference>
<dbReference type="InterPro" id="IPR023299">
    <property type="entry name" value="ATPase_P-typ_cyto_dom_N"/>
</dbReference>